<evidence type="ECO:0000256" key="1">
    <source>
        <dbReference type="SAM" id="MobiDB-lite"/>
    </source>
</evidence>
<evidence type="ECO:0000313" key="5">
    <source>
        <dbReference type="EMBL" id="CAL4185666.1"/>
    </source>
</evidence>
<protein>
    <recommendedName>
        <fullName evidence="4">VWFA domain-containing protein</fullName>
    </recommendedName>
</protein>
<dbReference type="InterPro" id="IPR036465">
    <property type="entry name" value="vWFA_dom_sf"/>
</dbReference>
<dbReference type="AlphaFoldDB" id="A0AAV2SD56"/>
<organism evidence="5 6">
    <name type="scientific">Meganyctiphanes norvegica</name>
    <name type="common">Northern krill</name>
    <name type="synonym">Thysanopoda norvegica</name>
    <dbReference type="NCBI Taxonomy" id="48144"/>
    <lineage>
        <taxon>Eukaryota</taxon>
        <taxon>Metazoa</taxon>
        <taxon>Ecdysozoa</taxon>
        <taxon>Arthropoda</taxon>
        <taxon>Crustacea</taxon>
        <taxon>Multicrustacea</taxon>
        <taxon>Malacostraca</taxon>
        <taxon>Eumalacostraca</taxon>
        <taxon>Eucarida</taxon>
        <taxon>Euphausiacea</taxon>
        <taxon>Euphausiidae</taxon>
        <taxon>Meganyctiphanes</taxon>
    </lineage>
</organism>
<evidence type="ECO:0000259" key="4">
    <source>
        <dbReference type="PROSITE" id="PS50234"/>
    </source>
</evidence>
<feature type="region of interest" description="Disordered" evidence="1">
    <location>
        <begin position="1073"/>
        <end position="1095"/>
    </location>
</feature>
<feature type="non-terminal residue" evidence="5">
    <location>
        <position position="1158"/>
    </location>
</feature>
<dbReference type="InterPro" id="IPR002035">
    <property type="entry name" value="VWF_A"/>
</dbReference>
<keyword evidence="3" id="KW-0732">Signal</keyword>
<dbReference type="Gene3D" id="3.40.50.410">
    <property type="entry name" value="von Willebrand factor, type A domain"/>
    <property type="match status" value="1"/>
</dbReference>
<evidence type="ECO:0000256" key="3">
    <source>
        <dbReference type="SAM" id="SignalP"/>
    </source>
</evidence>
<feature type="signal peptide" evidence="3">
    <location>
        <begin position="1"/>
        <end position="21"/>
    </location>
</feature>
<feature type="domain" description="VWFA" evidence="4">
    <location>
        <begin position="262"/>
        <end position="459"/>
    </location>
</feature>
<feature type="transmembrane region" description="Helical" evidence="2">
    <location>
        <begin position="889"/>
        <end position="914"/>
    </location>
</feature>
<reference evidence="5 6" key="1">
    <citation type="submission" date="2024-05" db="EMBL/GenBank/DDBJ databases">
        <authorList>
            <person name="Wallberg A."/>
        </authorList>
    </citation>
    <scope>NUCLEOTIDE SEQUENCE [LARGE SCALE GENOMIC DNA]</scope>
</reference>
<dbReference type="GO" id="GO:0032991">
    <property type="term" value="C:protein-containing complex"/>
    <property type="evidence" value="ECO:0007669"/>
    <property type="project" value="UniProtKB-ARBA"/>
</dbReference>
<keyword evidence="2" id="KW-0812">Transmembrane</keyword>
<keyword evidence="2" id="KW-1133">Transmembrane helix</keyword>
<name>A0AAV2SD56_MEGNR</name>
<feature type="chain" id="PRO_5043618178" description="VWFA domain-containing protein" evidence="3">
    <location>
        <begin position="22"/>
        <end position="1158"/>
    </location>
</feature>
<dbReference type="Proteomes" id="UP001497623">
    <property type="component" value="Unassembled WGS sequence"/>
</dbReference>
<dbReference type="SUPFAM" id="SSF53300">
    <property type="entry name" value="vWA-like"/>
    <property type="match status" value="1"/>
</dbReference>
<feature type="compositionally biased region" description="Basic and acidic residues" evidence="1">
    <location>
        <begin position="1085"/>
        <end position="1095"/>
    </location>
</feature>
<evidence type="ECO:0000256" key="2">
    <source>
        <dbReference type="SAM" id="Phobius"/>
    </source>
</evidence>
<evidence type="ECO:0000313" key="6">
    <source>
        <dbReference type="Proteomes" id="UP001497623"/>
    </source>
</evidence>
<proteinExistence type="predicted"/>
<keyword evidence="2" id="KW-0472">Membrane</keyword>
<accession>A0AAV2SD56</accession>
<feature type="compositionally biased region" description="Low complexity" evidence="1">
    <location>
        <begin position="1073"/>
        <end position="1084"/>
    </location>
</feature>
<feature type="region of interest" description="Disordered" evidence="1">
    <location>
        <begin position="1118"/>
        <end position="1158"/>
    </location>
</feature>
<dbReference type="CDD" id="cd00198">
    <property type="entry name" value="vWFA"/>
    <property type="match status" value="1"/>
</dbReference>
<dbReference type="Pfam" id="PF00092">
    <property type="entry name" value="VWA"/>
    <property type="match status" value="1"/>
</dbReference>
<comment type="caution">
    <text evidence="5">The sequence shown here is derived from an EMBL/GenBank/DDBJ whole genome shotgun (WGS) entry which is preliminary data.</text>
</comment>
<dbReference type="PROSITE" id="PS50234">
    <property type="entry name" value="VWFA"/>
    <property type="match status" value="1"/>
</dbReference>
<dbReference type="Pfam" id="PF08434">
    <property type="entry name" value="CLCA"/>
    <property type="match status" value="2"/>
</dbReference>
<sequence length="1158" mass="128856">MGIAEVLCGLLVVLVVDRVSSYQGDLRLVDGGYEGLTVEISDTLPEHHCNQILHGLKVMLTEFSEQLQSTTERQIYLKDVTVLLPKSWDTASSTCSLWGPLITSGSPINSHVHVTESHPVFGANPWTQQSQGCGQPGDFIQMGAEFLRDTYDDFYVNASKSFLAQWAKFRWGIFDEEGHDSDPLYPSVFLDSKTNELHPNICLSKKNDSVFCNPDEHEPEAPTKQNSLCHGRSAWEVIKQSEDFKIVQNSASNMTSTVVEPSIKFVQPGSSRIFIAVEDTNVMEMQRRWEFVRKAVRRLVVYDISEGTQIGLLVYNSLATTTSPLTKITGTSDMRFRIGSSLPRNPSRVPPNQKCILCAFKEIAQNIEAEGNRNVGATVILISSASDITSQEDIDEIVEIANARNIKIQLILYPVTQEQNAVLNKLSILEIASRTNGATFTVMDEGFSSLSTITMMNELMDSLTSAVKVSVPGTQQLVYSKVHLGGYNSMASGSFILDDTLSNNARFAVYYNDLNHVGNHIELTSPSGLRMSNINMQEEDRDANAIFVNIPSAERGEWHYEIENRAASHQHLRIQVTSAPNESRKMSVKIWTSNSNSGNGSPKSLILYAEVKELDLPILKARVVAKLELLSINHTDSVNEPIYIDLFDTGLGDPDITGNDGVYSRYLPLELLQVQSGRYRLSIEADDNHGIAVTPVKKFYNEKDGKKCCSSKIEYSHVMFVKTFQVNEVFGSLDISKPMDSNDTVPPSRILDLRAQLDTDSYELSLRWTAPGNNFDWGYAHHYEAILADTWQKAMTFDGDLIKGMPEPVLVGTEQSIFIPIEKYDQIIYLVIRAIDDAGNQGDVSNIVSLLVPALPTTMPPPTSAIPSELVIADKKMSVTHLDLDMESMAVIIGCVAGFLFIVALLAIGIFYFVHCRLQKEKKKEKYNDSTINSIFGKNKIMQDSIHIETNKSEIYDKSSVISAKPSYNRSSKHYWTASTLLREHEKKVYTVDGLSNESMDENYSKHSTYDFNSNSKTPSIMHEEVTTYQPSYIGNNYSAYAYTTPPEYNSHNPSQYPARGISSRSSQASSAYTYELSSESSELAEMRESPSVDEQTRFIEGLEQSVSAVSNAAVINETSTPNKTKVPPPVAPKPNLTTKSCTPSDLEPKHRSVTLVK</sequence>
<gene>
    <name evidence="5" type="ORF">MNOR_LOCUS35972</name>
</gene>
<keyword evidence="6" id="KW-1185">Reference proteome</keyword>
<dbReference type="InterPro" id="IPR013642">
    <property type="entry name" value="CLCA_N"/>
</dbReference>
<dbReference type="EMBL" id="CAXKWB010062735">
    <property type="protein sequence ID" value="CAL4185666.1"/>
    <property type="molecule type" value="Genomic_DNA"/>
</dbReference>